<evidence type="ECO:0000313" key="3">
    <source>
        <dbReference type="EMBL" id="PZQ12335.1"/>
    </source>
</evidence>
<keyword evidence="1" id="KW-0472">Membrane</keyword>
<accession>A0A2W5KBI3</accession>
<evidence type="ECO:0000259" key="2">
    <source>
        <dbReference type="PROSITE" id="PS50830"/>
    </source>
</evidence>
<organism evidence="3 4">
    <name type="scientific">Ancylobacter novellus</name>
    <name type="common">Thiobacillus novellus</name>
    <dbReference type="NCBI Taxonomy" id="921"/>
    <lineage>
        <taxon>Bacteria</taxon>
        <taxon>Pseudomonadati</taxon>
        <taxon>Pseudomonadota</taxon>
        <taxon>Alphaproteobacteria</taxon>
        <taxon>Hyphomicrobiales</taxon>
        <taxon>Xanthobacteraceae</taxon>
        <taxon>Ancylobacter</taxon>
    </lineage>
</organism>
<comment type="caution">
    <text evidence="3">The sequence shown here is derived from an EMBL/GenBank/DDBJ whole genome shotgun (WGS) entry which is preliminary data.</text>
</comment>
<feature type="transmembrane region" description="Helical" evidence="1">
    <location>
        <begin position="82"/>
        <end position="101"/>
    </location>
</feature>
<dbReference type="SUPFAM" id="SSF50199">
    <property type="entry name" value="Staphylococcal nuclease"/>
    <property type="match status" value="1"/>
</dbReference>
<dbReference type="InterPro" id="IPR035437">
    <property type="entry name" value="SNase_OB-fold_sf"/>
</dbReference>
<evidence type="ECO:0000256" key="1">
    <source>
        <dbReference type="SAM" id="Phobius"/>
    </source>
</evidence>
<sequence>MDRASGRLELEPRPCFVMSTPCLEGTRRLSGRGKSRRAVQLPRASDQTSGKVAWNSVALMSMHLRQMGNLTESAPRGSGVRALVMTVVAMLVAIICTYQALAGEISGAARVVDGDTVVVGGEKVRLNGIDAPETDQLCLTSAGKPWTCGLEARDRLTGLAGGKTWSCVTTGKDKYDRWLGDCSAAGKDVNAWMVEEGWALSFVRYSRRYDDRERNAREALKGIWSGAFIAPRDWRSRSGNTVVLGAYSVPVGAQKTLLAPTTSQAVPIEGCAIKGNLNRKGACIYHVPGGRFYARTRIDQSKGERWYCTAEEAEAADCRRSSQ</sequence>
<feature type="domain" description="TNase-like" evidence="2">
    <location>
        <begin position="102"/>
        <end position="226"/>
    </location>
</feature>
<protein>
    <submittedName>
        <fullName evidence="3">Nuclease</fullName>
    </submittedName>
</protein>
<dbReference type="SMART" id="SM00318">
    <property type="entry name" value="SNc"/>
    <property type="match status" value="1"/>
</dbReference>
<dbReference type="PANTHER" id="PTHR12302:SF26">
    <property type="entry name" value="BLR1266 PROTEIN"/>
    <property type="match status" value="1"/>
</dbReference>
<dbReference type="Proteomes" id="UP000249577">
    <property type="component" value="Unassembled WGS sequence"/>
</dbReference>
<dbReference type="PANTHER" id="PTHR12302">
    <property type="entry name" value="EBNA2 BINDING PROTEIN P100"/>
    <property type="match status" value="1"/>
</dbReference>
<dbReference type="EMBL" id="QFPN01000009">
    <property type="protein sequence ID" value="PZQ12335.1"/>
    <property type="molecule type" value="Genomic_DNA"/>
</dbReference>
<dbReference type="Gene3D" id="2.40.50.90">
    <property type="match status" value="1"/>
</dbReference>
<name>A0A2W5KBI3_ANCNO</name>
<dbReference type="InterPro" id="IPR016071">
    <property type="entry name" value="Staphylococal_nuclease_OB-fold"/>
</dbReference>
<dbReference type="Pfam" id="PF00565">
    <property type="entry name" value="SNase"/>
    <property type="match status" value="1"/>
</dbReference>
<keyword evidence="1" id="KW-1133">Transmembrane helix</keyword>
<proteinExistence type="predicted"/>
<dbReference type="PROSITE" id="PS50830">
    <property type="entry name" value="TNASE_3"/>
    <property type="match status" value="1"/>
</dbReference>
<gene>
    <name evidence="3" type="ORF">DI565_16010</name>
</gene>
<evidence type="ECO:0000313" key="4">
    <source>
        <dbReference type="Proteomes" id="UP000249577"/>
    </source>
</evidence>
<dbReference type="AlphaFoldDB" id="A0A2W5KBI3"/>
<keyword evidence="1" id="KW-0812">Transmembrane</keyword>
<reference evidence="3 4" key="1">
    <citation type="submission" date="2017-08" db="EMBL/GenBank/DDBJ databases">
        <title>Infants hospitalized years apart are colonized by the same room-sourced microbial strains.</title>
        <authorList>
            <person name="Brooks B."/>
            <person name="Olm M.R."/>
            <person name="Firek B.A."/>
            <person name="Baker R."/>
            <person name="Thomas B.C."/>
            <person name="Morowitz M.J."/>
            <person name="Banfield J.F."/>
        </authorList>
    </citation>
    <scope>NUCLEOTIDE SEQUENCE [LARGE SCALE GENOMIC DNA]</scope>
    <source>
        <strain evidence="3">S2_005_003_R2_43</strain>
    </source>
</reference>